<dbReference type="EMBL" id="BSYA01000003">
    <property type="protein sequence ID" value="GMG23012.1"/>
    <property type="molecule type" value="Genomic_DNA"/>
</dbReference>
<dbReference type="Proteomes" id="UP001165205">
    <property type="component" value="Unassembled WGS sequence"/>
</dbReference>
<reference evidence="2" key="1">
    <citation type="submission" date="2023-04" db="EMBL/GenBank/DDBJ databases">
        <title>Aspergillus oryzae NBRC 4228.</title>
        <authorList>
            <person name="Ichikawa N."/>
            <person name="Sato H."/>
            <person name="Tonouchi N."/>
        </authorList>
    </citation>
    <scope>NUCLEOTIDE SEQUENCE</scope>
    <source>
        <strain evidence="2">NBRC 4228</strain>
    </source>
</reference>
<protein>
    <submittedName>
        <fullName evidence="2">Unnamed protein product</fullName>
    </submittedName>
</protein>
<evidence type="ECO:0000313" key="2">
    <source>
        <dbReference type="EMBL" id="GMG23012.1"/>
    </source>
</evidence>
<accession>A0AAN4YBK1</accession>
<gene>
    <name evidence="2" type="ORF">Aory04_000054300</name>
</gene>
<comment type="caution">
    <text evidence="2">The sequence shown here is derived from an EMBL/GenBank/DDBJ whole genome shotgun (WGS) entry which is preliminary data.</text>
</comment>
<sequence length="122" mass="13641">MTIWKLDSVEQLIMPDRQPLDSAKLQSSSIRGDKGHNPAIGDEHDADRKTIPMTSPEFWNGANMEHRPVIPNSVILKVSTPDSAYTTYPGCRSFDCIDIFPDLESRCGQQAKKKLRLISDGL</sequence>
<feature type="region of interest" description="Disordered" evidence="1">
    <location>
        <begin position="16"/>
        <end position="64"/>
    </location>
</feature>
<proteinExistence type="predicted"/>
<feature type="compositionally biased region" description="Basic and acidic residues" evidence="1">
    <location>
        <begin position="31"/>
        <end position="50"/>
    </location>
</feature>
<dbReference type="AlphaFoldDB" id="A0AAN4YBK1"/>
<organism evidence="2 3">
    <name type="scientific">Aspergillus oryzae</name>
    <name type="common">Yellow koji mold</name>
    <dbReference type="NCBI Taxonomy" id="5062"/>
    <lineage>
        <taxon>Eukaryota</taxon>
        <taxon>Fungi</taxon>
        <taxon>Dikarya</taxon>
        <taxon>Ascomycota</taxon>
        <taxon>Pezizomycotina</taxon>
        <taxon>Eurotiomycetes</taxon>
        <taxon>Eurotiomycetidae</taxon>
        <taxon>Eurotiales</taxon>
        <taxon>Aspergillaceae</taxon>
        <taxon>Aspergillus</taxon>
        <taxon>Aspergillus subgen. Circumdati</taxon>
    </lineage>
</organism>
<name>A0AAN4YBK1_ASPOZ</name>
<evidence type="ECO:0000313" key="3">
    <source>
        <dbReference type="Proteomes" id="UP001165205"/>
    </source>
</evidence>
<evidence type="ECO:0000256" key="1">
    <source>
        <dbReference type="SAM" id="MobiDB-lite"/>
    </source>
</evidence>